<evidence type="ECO:0000256" key="9">
    <source>
        <dbReference type="ARBA" id="ARBA00022982"/>
    </source>
</evidence>
<evidence type="ECO:0000256" key="12">
    <source>
        <dbReference type="ARBA" id="ARBA00023136"/>
    </source>
</evidence>
<dbReference type="AlphaFoldDB" id="A0A8J1UGC1"/>
<evidence type="ECO:0000256" key="10">
    <source>
        <dbReference type="ARBA" id="ARBA00022989"/>
    </source>
</evidence>
<proteinExistence type="inferred from homology"/>
<dbReference type="GO" id="GO:0022900">
    <property type="term" value="P:electron transport chain"/>
    <property type="evidence" value="ECO:0007669"/>
    <property type="project" value="InterPro"/>
</dbReference>
<evidence type="ECO:0000256" key="5">
    <source>
        <dbReference type="ARBA" id="ARBA00022448"/>
    </source>
</evidence>
<keyword evidence="7" id="KW-0812">Transmembrane</keyword>
<keyword evidence="6" id="KW-0679">Respiratory chain</keyword>
<evidence type="ECO:0000256" key="13">
    <source>
        <dbReference type="ARBA" id="ARBA00030217"/>
    </source>
</evidence>
<evidence type="ECO:0000313" key="15">
    <source>
        <dbReference type="EMBL" id="CAH1788893.1"/>
    </source>
</evidence>
<feature type="non-terminal residue" evidence="15">
    <location>
        <position position="128"/>
    </location>
</feature>
<dbReference type="Proteomes" id="UP000749559">
    <property type="component" value="Unassembled WGS sequence"/>
</dbReference>
<evidence type="ECO:0000256" key="1">
    <source>
        <dbReference type="ARBA" id="ARBA00003195"/>
    </source>
</evidence>
<evidence type="ECO:0000256" key="14">
    <source>
        <dbReference type="ARBA" id="ARBA00032688"/>
    </source>
</evidence>
<evidence type="ECO:0000256" key="7">
    <source>
        <dbReference type="ARBA" id="ARBA00022692"/>
    </source>
</evidence>
<comment type="similarity">
    <text evidence="3">Belongs to the complex I NDUFB3 subunit family.</text>
</comment>
<comment type="function">
    <text evidence="1">Accessory subunit of the mitochondrial membrane respiratory chain NADH dehydrogenase (Complex I), that is believed not to be involved in catalysis. Complex I functions in the transfer of electrons from NADH to the respiratory chain. The immediate electron acceptor for the enzyme is believed to be ubiquinone.</text>
</comment>
<keyword evidence="10" id="KW-1133">Transmembrane helix</keyword>
<evidence type="ECO:0000313" key="16">
    <source>
        <dbReference type="Proteomes" id="UP000749559"/>
    </source>
</evidence>
<sequence length="128" mass="14683">IGHVCQGVCVSLSHFRIFTLFFYILGSVSSSRTMGGGEKFQIPDWRMYKAKDLPMLTDLERALAARGLKDPWIRNYAWRYMPGNYTPPFTLFKMTVFRGFKWGLALTAVAIVLDGLRTKYNPPKHGHH</sequence>
<dbReference type="PANTHER" id="PTHR15082:SF2">
    <property type="entry name" value="NADH DEHYDROGENASE [UBIQUINONE] 1 BETA SUBCOMPLEX SUBUNIT 3"/>
    <property type="match status" value="1"/>
</dbReference>
<keyword evidence="11" id="KW-0496">Mitochondrion</keyword>
<dbReference type="GO" id="GO:0005743">
    <property type="term" value="C:mitochondrial inner membrane"/>
    <property type="evidence" value="ECO:0007669"/>
    <property type="project" value="UniProtKB-SubCell"/>
</dbReference>
<accession>A0A8J1UGC1</accession>
<protein>
    <recommendedName>
        <fullName evidence="4">NADH dehydrogenase [ubiquinone] 1 beta subcomplex subunit 3</fullName>
    </recommendedName>
    <alternativeName>
        <fullName evidence="13">Complex I-B12</fullName>
    </alternativeName>
    <alternativeName>
        <fullName evidence="14">NADH-ubiquinone oxidoreductase B12 subunit</fullName>
    </alternativeName>
</protein>
<keyword evidence="5" id="KW-0813">Transport</keyword>
<organism evidence="15 16">
    <name type="scientific">Owenia fusiformis</name>
    <name type="common">Polychaete worm</name>
    <dbReference type="NCBI Taxonomy" id="6347"/>
    <lineage>
        <taxon>Eukaryota</taxon>
        <taxon>Metazoa</taxon>
        <taxon>Spiralia</taxon>
        <taxon>Lophotrochozoa</taxon>
        <taxon>Annelida</taxon>
        <taxon>Polychaeta</taxon>
        <taxon>Sedentaria</taxon>
        <taxon>Canalipalpata</taxon>
        <taxon>Sabellida</taxon>
        <taxon>Oweniida</taxon>
        <taxon>Oweniidae</taxon>
        <taxon>Owenia</taxon>
    </lineage>
</organism>
<keyword evidence="8" id="KW-0999">Mitochondrion inner membrane</keyword>
<dbReference type="PANTHER" id="PTHR15082">
    <property type="entry name" value="NADH-UBIQUINONE OXIDOREDUCTASE B12 SUBUNIT"/>
    <property type="match status" value="1"/>
</dbReference>
<dbReference type="GO" id="GO:0032981">
    <property type="term" value="P:mitochondrial respiratory chain complex I assembly"/>
    <property type="evidence" value="ECO:0007669"/>
    <property type="project" value="TreeGrafter"/>
</dbReference>
<dbReference type="OrthoDB" id="521512at2759"/>
<name>A0A8J1UGC1_OWEFU</name>
<evidence type="ECO:0000256" key="6">
    <source>
        <dbReference type="ARBA" id="ARBA00022660"/>
    </source>
</evidence>
<dbReference type="InterPro" id="IPR012576">
    <property type="entry name" value="NDUFB3"/>
</dbReference>
<dbReference type="Pfam" id="PF08122">
    <property type="entry name" value="NDUF_B12"/>
    <property type="match status" value="1"/>
</dbReference>
<gene>
    <name evidence="15" type="ORF">OFUS_LOCUS14342</name>
</gene>
<evidence type="ECO:0000256" key="11">
    <source>
        <dbReference type="ARBA" id="ARBA00023128"/>
    </source>
</evidence>
<keyword evidence="16" id="KW-1185">Reference proteome</keyword>
<comment type="caution">
    <text evidence="15">The sequence shown here is derived from an EMBL/GenBank/DDBJ whole genome shotgun (WGS) entry which is preliminary data.</text>
</comment>
<dbReference type="EMBL" id="CAIIXF020000007">
    <property type="protein sequence ID" value="CAH1788893.1"/>
    <property type="molecule type" value="Genomic_DNA"/>
</dbReference>
<keyword evidence="9" id="KW-0249">Electron transport</keyword>
<keyword evidence="12" id="KW-0472">Membrane</keyword>
<reference evidence="15" key="1">
    <citation type="submission" date="2022-03" db="EMBL/GenBank/DDBJ databases">
        <authorList>
            <person name="Martin C."/>
        </authorList>
    </citation>
    <scope>NUCLEOTIDE SEQUENCE</scope>
</reference>
<evidence type="ECO:0000256" key="8">
    <source>
        <dbReference type="ARBA" id="ARBA00022792"/>
    </source>
</evidence>
<evidence type="ECO:0000256" key="2">
    <source>
        <dbReference type="ARBA" id="ARBA00004298"/>
    </source>
</evidence>
<evidence type="ECO:0000256" key="3">
    <source>
        <dbReference type="ARBA" id="ARBA00005667"/>
    </source>
</evidence>
<evidence type="ECO:0000256" key="4">
    <source>
        <dbReference type="ARBA" id="ARBA00018680"/>
    </source>
</evidence>
<comment type="subcellular location">
    <subcellularLocation>
        <location evidence="2">Mitochondrion inner membrane</location>
        <topology evidence="2">Single-pass membrane protein</topology>
        <orientation evidence="2">Matrix side</orientation>
    </subcellularLocation>
</comment>